<protein>
    <submittedName>
        <fullName evidence="2">Uncharacterized protein</fullName>
    </submittedName>
</protein>
<evidence type="ECO:0000313" key="3">
    <source>
        <dbReference type="Proteomes" id="UP000078512"/>
    </source>
</evidence>
<organism evidence="2 3">
    <name type="scientific">Linnemannia elongata AG-77</name>
    <dbReference type="NCBI Taxonomy" id="1314771"/>
    <lineage>
        <taxon>Eukaryota</taxon>
        <taxon>Fungi</taxon>
        <taxon>Fungi incertae sedis</taxon>
        <taxon>Mucoromycota</taxon>
        <taxon>Mortierellomycotina</taxon>
        <taxon>Mortierellomycetes</taxon>
        <taxon>Mortierellales</taxon>
        <taxon>Mortierellaceae</taxon>
        <taxon>Linnemannia</taxon>
    </lineage>
</organism>
<feature type="compositionally biased region" description="Low complexity" evidence="1">
    <location>
        <begin position="53"/>
        <end position="77"/>
    </location>
</feature>
<proteinExistence type="predicted"/>
<sequence length="159" mass="17634">MACYGLHFEVIAMGILLERCPNLKILMGFSTKFRPITCRASLDLLASRQPTATTTTKSISKQITTDTTTTNNNNNNNSYRGSNRYTQLPETETESIASPQSQRTIVHLRNVAAIPTARSFSRIDVLDSLMPLSRDPWSSTPTLISTSTKATLRSKSLQH</sequence>
<keyword evidence="3" id="KW-1185">Reference proteome</keyword>
<feature type="region of interest" description="Disordered" evidence="1">
    <location>
        <begin position="53"/>
        <end position="84"/>
    </location>
</feature>
<reference evidence="2 3" key="1">
    <citation type="submission" date="2016-05" db="EMBL/GenBank/DDBJ databases">
        <title>Genome sequencing reveals origins of a unique bacterial endosymbiosis in the earliest lineages of terrestrial Fungi.</title>
        <authorList>
            <consortium name="DOE Joint Genome Institute"/>
            <person name="Uehling J."/>
            <person name="Gryganskyi A."/>
            <person name="Hameed K."/>
            <person name="Tschaplinski T."/>
            <person name="Misztal P."/>
            <person name="Wu S."/>
            <person name="Desiro A."/>
            <person name="Vande Pol N."/>
            <person name="Du Z.-Y."/>
            <person name="Zienkiewicz A."/>
            <person name="Zienkiewicz K."/>
            <person name="Morin E."/>
            <person name="Tisserant E."/>
            <person name="Splivallo R."/>
            <person name="Hainaut M."/>
            <person name="Henrissat B."/>
            <person name="Ohm R."/>
            <person name="Kuo A."/>
            <person name="Yan J."/>
            <person name="Lipzen A."/>
            <person name="Nolan M."/>
            <person name="Labutti K."/>
            <person name="Barry K."/>
            <person name="Goldstein A."/>
            <person name="Labbe J."/>
            <person name="Schadt C."/>
            <person name="Tuskan G."/>
            <person name="Grigoriev I."/>
            <person name="Martin F."/>
            <person name="Vilgalys R."/>
            <person name="Bonito G."/>
        </authorList>
    </citation>
    <scope>NUCLEOTIDE SEQUENCE [LARGE SCALE GENOMIC DNA]</scope>
    <source>
        <strain evidence="2 3">AG-77</strain>
    </source>
</reference>
<accession>A0A197KHN9</accession>
<gene>
    <name evidence="2" type="ORF">K457DRAFT_13099</name>
</gene>
<evidence type="ECO:0000256" key="1">
    <source>
        <dbReference type="SAM" id="MobiDB-lite"/>
    </source>
</evidence>
<dbReference type="AlphaFoldDB" id="A0A197KHN9"/>
<dbReference type="OrthoDB" id="2349960at2759"/>
<dbReference type="Proteomes" id="UP000078512">
    <property type="component" value="Unassembled WGS sequence"/>
</dbReference>
<evidence type="ECO:0000313" key="2">
    <source>
        <dbReference type="EMBL" id="OAQ35864.1"/>
    </source>
</evidence>
<name>A0A197KHN9_9FUNG</name>
<dbReference type="EMBL" id="KV442013">
    <property type="protein sequence ID" value="OAQ35864.1"/>
    <property type="molecule type" value="Genomic_DNA"/>
</dbReference>